<dbReference type="InterPro" id="IPR058163">
    <property type="entry name" value="LysR-type_TF_proteobact-type"/>
</dbReference>
<dbReference type="InterPro" id="IPR005119">
    <property type="entry name" value="LysR_subst-bd"/>
</dbReference>
<dbReference type="EMBL" id="JAIVFP010000001">
    <property type="protein sequence ID" value="MCI4682429.1"/>
    <property type="molecule type" value="Genomic_DNA"/>
</dbReference>
<gene>
    <name evidence="6" type="ORF">K2U94_06595</name>
</gene>
<dbReference type="CDD" id="cd08422">
    <property type="entry name" value="PBP2_CrgA_like"/>
    <property type="match status" value="1"/>
</dbReference>
<dbReference type="RefSeq" id="WP_243066442.1">
    <property type="nucleotide sequence ID" value="NZ_JAIVFK010000020.1"/>
</dbReference>
<dbReference type="PROSITE" id="PS50931">
    <property type="entry name" value="HTH_LYSR"/>
    <property type="match status" value="1"/>
</dbReference>
<evidence type="ECO:0000256" key="2">
    <source>
        <dbReference type="ARBA" id="ARBA00023015"/>
    </source>
</evidence>
<name>A0ABS9Z468_9HYPH</name>
<dbReference type="PANTHER" id="PTHR30537">
    <property type="entry name" value="HTH-TYPE TRANSCRIPTIONAL REGULATOR"/>
    <property type="match status" value="1"/>
</dbReference>
<comment type="similarity">
    <text evidence="1">Belongs to the LysR transcriptional regulatory family.</text>
</comment>
<dbReference type="Proteomes" id="UP001139104">
    <property type="component" value="Unassembled WGS sequence"/>
</dbReference>
<protein>
    <submittedName>
        <fullName evidence="6">LysR family transcriptional regulator</fullName>
    </submittedName>
</protein>
<accession>A0ABS9Z468</accession>
<dbReference type="SUPFAM" id="SSF53850">
    <property type="entry name" value="Periplasmic binding protein-like II"/>
    <property type="match status" value="1"/>
</dbReference>
<reference evidence="6" key="1">
    <citation type="journal article" date="2022" name="ISME J.">
        <title>Identification of active gaseous-alkane degraders at natural gas seeps.</title>
        <authorList>
            <person name="Farhan Ul Haque M."/>
            <person name="Hernandez M."/>
            <person name="Crombie A.T."/>
            <person name="Murrell J.C."/>
        </authorList>
    </citation>
    <scope>NUCLEOTIDE SEQUENCE</scope>
    <source>
        <strain evidence="6">PC2</strain>
    </source>
</reference>
<keyword evidence="7" id="KW-1185">Reference proteome</keyword>
<dbReference type="InterPro" id="IPR036390">
    <property type="entry name" value="WH_DNA-bd_sf"/>
</dbReference>
<evidence type="ECO:0000313" key="6">
    <source>
        <dbReference type="EMBL" id="MCI4682429.1"/>
    </source>
</evidence>
<evidence type="ECO:0000313" key="7">
    <source>
        <dbReference type="Proteomes" id="UP001139104"/>
    </source>
</evidence>
<sequence>MIRDLDALRTFVAIATLGNFARASDKLSISRAMASKRVADLEAELGVKLINRTTRAMSLTEAGRKLFSAAETMFGLLESVEEEIHSATAVPRGLLRVNAPMSFGIRCLSPIIDAFLQENEQVSVQLTLDDRVVDIVEEGYDVAIRIRNLGDSSLTARRLAPTRMAVCAAPAYLERHGKPERPQDLIGHDCLVYDYLARQNIWNFSREGESADIRVSGRLHSNNGDVLVQAAVDGIGIMLAPTFIAYQALRSGALLPILPEWRAGEPSLYAVMPPGRVDVLKVRRFVEHLAKAIGKVPFWDKDLPLAPA</sequence>
<proteinExistence type="inferred from homology"/>
<keyword evidence="3" id="KW-0238">DNA-binding</keyword>
<keyword evidence="2" id="KW-0805">Transcription regulation</keyword>
<dbReference type="Gene3D" id="3.40.190.290">
    <property type="match status" value="1"/>
</dbReference>
<dbReference type="InterPro" id="IPR000847">
    <property type="entry name" value="LysR_HTH_N"/>
</dbReference>
<dbReference type="PANTHER" id="PTHR30537:SF5">
    <property type="entry name" value="HTH-TYPE TRANSCRIPTIONAL ACTIVATOR TTDR-RELATED"/>
    <property type="match status" value="1"/>
</dbReference>
<evidence type="ECO:0000256" key="3">
    <source>
        <dbReference type="ARBA" id="ARBA00023125"/>
    </source>
</evidence>
<dbReference type="Pfam" id="PF03466">
    <property type="entry name" value="LysR_substrate"/>
    <property type="match status" value="1"/>
</dbReference>
<dbReference type="SUPFAM" id="SSF46785">
    <property type="entry name" value="Winged helix' DNA-binding domain"/>
    <property type="match status" value="1"/>
</dbReference>
<feature type="domain" description="HTH lysR-type" evidence="5">
    <location>
        <begin position="1"/>
        <end position="60"/>
    </location>
</feature>
<keyword evidence="4" id="KW-0804">Transcription</keyword>
<organism evidence="6 7">
    <name type="scientific">Candidatus Rhodoblastus alkanivorans</name>
    <dbReference type="NCBI Taxonomy" id="2954117"/>
    <lineage>
        <taxon>Bacteria</taxon>
        <taxon>Pseudomonadati</taxon>
        <taxon>Pseudomonadota</taxon>
        <taxon>Alphaproteobacteria</taxon>
        <taxon>Hyphomicrobiales</taxon>
        <taxon>Rhodoblastaceae</taxon>
        <taxon>Rhodoblastus</taxon>
    </lineage>
</organism>
<comment type="caution">
    <text evidence="6">The sequence shown here is derived from an EMBL/GenBank/DDBJ whole genome shotgun (WGS) entry which is preliminary data.</text>
</comment>
<evidence type="ECO:0000259" key="5">
    <source>
        <dbReference type="PROSITE" id="PS50931"/>
    </source>
</evidence>
<evidence type="ECO:0000256" key="1">
    <source>
        <dbReference type="ARBA" id="ARBA00009437"/>
    </source>
</evidence>
<dbReference type="InterPro" id="IPR036388">
    <property type="entry name" value="WH-like_DNA-bd_sf"/>
</dbReference>
<dbReference type="Pfam" id="PF00126">
    <property type="entry name" value="HTH_1"/>
    <property type="match status" value="1"/>
</dbReference>
<dbReference type="Gene3D" id="1.10.10.10">
    <property type="entry name" value="Winged helix-like DNA-binding domain superfamily/Winged helix DNA-binding domain"/>
    <property type="match status" value="1"/>
</dbReference>
<evidence type="ECO:0000256" key="4">
    <source>
        <dbReference type="ARBA" id="ARBA00023163"/>
    </source>
</evidence>